<dbReference type="Gene3D" id="1.10.287.70">
    <property type="match status" value="2"/>
</dbReference>
<evidence type="ECO:0000256" key="2">
    <source>
        <dbReference type="ARBA" id="ARBA00022448"/>
    </source>
</evidence>
<keyword evidence="2 8" id="KW-0813">Transport</keyword>
<keyword evidence="4 10" id="KW-1133">Transmembrane helix</keyword>
<dbReference type="InterPro" id="IPR003280">
    <property type="entry name" value="2pore_dom_K_chnl"/>
</dbReference>
<organism evidence="13 14">
    <name type="scientific">Prorocentrum cordatum</name>
    <dbReference type="NCBI Taxonomy" id="2364126"/>
    <lineage>
        <taxon>Eukaryota</taxon>
        <taxon>Sar</taxon>
        <taxon>Alveolata</taxon>
        <taxon>Dinophyceae</taxon>
        <taxon>Prorocentrales</taxon>
        <taxon>Prorocentraceae</taxon>
        <taxon>Prorocentrum</taxon>
    </lineage>
</organism>
<keyword evidence="5 8" id="KW-0406">Ion transport</keyword>
<evidence type="ECO:0000313" key="14">
    <source>
        <dbReference type="Proteomes" id="UP001189429"/>
    </source>
</evidence>
<keyword evidence="6 10" id="KW-0472">Membrane</keyword>
<evidence type="ECO:0000256" key="9">
    <source>
        <dbReference type="SAM" id="MobiDB-lite"/>
    </source>
</evidence>
<evidence type="ECO:0000256" key="11">
    <source>
        <dbReference type="SAM" id="SignalP"/>
    </source>
</evidence>
<feature type="transmembrane region" description="Helical" evidence="10">
    <location>
        <begin position="311"/>
        <end position="334"/>
    </location>
</feature>
<evidence type="ECO:0000256" key="6">
    <source>
        <dbReference type="ARBA" id="ARBA00023136"/>
    </source>
</evidence>
<feature type="signal peptide" evidence="11">
    <location>
        <begin position="1"/>
        <end position="29"/>
    </location>
</feature>
<feature type="transmembrane region" description="Helical" evidence="10">
    <location>
        <begin position="283"/>
        <end position="299"/>
    </location>
</feature>
<evidence type="ECO:0000256" key="8">
    <source>
        <dbReference type="RuleBase" id="RU003857"/>
    </source>
</evidence>
<dbReference type="Pfam" id="PF07885">
    <property type="entry name" value="Ion_trans_2"/>
    <property type="match status" value="2"/>
</dbReference>
<dbReference type="PANTHER" id="PTHR11003:SF291">
    <property type="entry name" value="IP11374P"/>
    <property type="match status" value="1"/>
</dbReference>
<protein>
    <recommendedName>
        <fullName evidence="12">Potassium channel domain-containing protein</fullName>
    </recommendedName>
</protein>
<name>A0ABN9SLB7_9DINO</name>
<feature type="compositionally biased region" description="Basic and acidic residues" evidence="9">
    <location>
        <begin position="373"/>
        <end position="389"/>
    </location>
</feature>
<comment type="subcellular location">
    <subcellularLocation>
        <location evidence="1">Membrane</location>
        <topology evidence="1">Multi-pass membrane protein</topology>
    </subcellularLocation>
</comment>
<dbReference type="Proteomes" id="UP001189429">
    <property type="component" value="Unassembled WGS sequence"/>
</dbReference>
<feature type="transmembrane region" description="Helical" evidence="10">
    <location>
        <begin position="97"/>
        <end position="120"/>
    </location>
</feature>
<feature type="region of interest" description="Disordered" evidence="9">
    <location>
        <begin position="52"/>
        <end position="90"/>
    </location>
</feature>
<feature type="chain" id="PRO_5046846305" description="Potassium channel domain-containing protein" evidence="11">
    <location>
        <begin position="30"/>
        <end position="389"/>
    </location>
</feature>
<accession>A0ABN9SLB7</accession>
<dbReference type="PRINTS" id="PR01333">
    <property type="entry name" value="2POREKCHANEL"/>
</dbReference>
<dbReference type="SUPFAM" id="SSF81324">
    <property type="entry name" value="Voltage-gated potassium channels"/>
    <property type="match status" value="2"/>
</dbReference>
<gene>
    <name evidence="13" type="ORF">PCOR1329_LOCUS30582</name>
</gene>
<evidence type="ECO:0000313" key="13">
    <source>
        <dbReference type="EMBL" id="CAK0832603.1"/>
    </source>
</evidence>
<evidence type="ECO:0000259" key="12">
    <source>
        <dbReference type="Pfam" id="PF07885"/>
    </source>
</evidence>
<evidence type="ECO:0000256" key="3">
    <source>
        <dbReference type="ARBA" id="ARBA00022692"/>
    </source>
</evidence>
<dbReference type="EMBL" id="CAUYUJ010011789">
    <property type="protein sequence ID" value="CAK0832603.1"/>
    <property type="molecule type" value="Genomic_DNA"/>
</dbReference>
<feature type="transmembrane region" description="Helical" evidence="10">
    <location>
        <begin position="192"/>
        <end position="209"/>
    </location>
</feature>
<evidence type="ECO:0000256" key="5">
    <source>
        <dbReference type="ARBA" id="ARBA00023065"/>
    </source>
</evidence>
<keyword evidence="7 8" id="KW-0407">Ion channel</keyword>
<keyword evidence="11" id="KW-0732">Signal</keyword>
<dbReference type="InterPro" id="IPR013099">
    <property type="entry name" value="K_chnl_dom"/>
</dbReference>
<comment type="similarity">
    <text evidence="8">Belongs to the two pore domain potassium channel (TC 1.A.1.8) family.</text>
</comment>
<proteinExistence type="inferred from homology"/>
<feature type="transmembrane region" description="Helical" evidence="10">
    <location>
        <begin position="132"/>
        <end position="152"/>
    </location>
</feature>
<evidence type="ECO:0000256" key="1">
    <source>
        <dbReference type="ARBA" id="ARBA00004141"/>
    </source>
</evidence>
<keyword evidence="14" id="KW-1185">Reference proteome</keyword>
<sequence>MKSVRNRRHATGPAWAVLCASCALRPAAGLEVRGLRGRPGLYIPDILGNPSRRDGVTAEPDVQVHEPQPEKRWNLEGDEGGSSKSSKWRSKKGGGPWTFLGAVSFVVLIGSLPAALASSYKYVTRTQVFESILLYSWLLGGLFLFTEVLIFQSPHFSEPRSLSTEEAVYLFAQILTTIGYGDITPARPRGQLCMGLFVVMSVLLIAHTIQELFEFFQTIIERRLGLDDESDVDHDDSVTEEHKLKAAFLPVIYSSLAFCCFVAVGAAFFVYYPGEEKTPAQGVYMALITLSTVGFGAFTPSTHAGMVFGSYWMVFGSASLVSVATSRGAFSLALKHYEVRLLEQRECEQAGYENLSPSSRRRLSSRAGSTRLAESKAWQKQERSALRRA</sequence>
<dbReference type="PANTHER" id="PTHR11003">
    <property type="entry name" value="POTASSIUM CHANNEL, SUBFAMILY K"/>
    <property type="match status" value="1"/>
</dbReference>
<feature type="domain" description="Potassium channel" evidence="12">
    <location>
        <begin position="259"/>
        <end position="324"/>
    </location>
</feature>
<evidence type="ECO:0000256" key="4">
    <source>
        <dbReference type="ARBA" id="ARBA00022989"/>
    </source>
</evidence>
<feature type="compositionally biased region" description="Basic and acidic residues" evidence="9">
    <location>
        <begin position="52"/>
        <end position="75"/>
    </location>
</feature>
<evidence type="ECO:0000256" key="10">
    <source>
        <dbReference type="SAM" id="Phobius"/>
    </source>
</evidence>
<feature type="transmembrane region" description="Helical" evidence="10">
    <location>
        <begin position="251"/>
        <end position="271"/>
    </location>
</feature>
<comment type="caution">
    <text evidence="13">The sequence shown here is derived from an EMBL/GenBank/DDBJ whole genome shotgun (WGS) entry which is preliminary data.</text>
</comment>
<feature type="region of interest" description="Disordered" evidence="9">
    <location>
        <begin position="356"/>
        <end position="389"/>
    </location>
</feature>
<reference evidence="13" key="1">
    <citation type="submission" date="2023-10" db="EMBL/GenBank/DDBJ databases">
        <authorList>
            <person name="Chen Y."/>
            <person name="Shah S."/>
            <person name="Dougan E. K."/>
            <person name="Thang M."/>
            <person name="Chan C."/>
        </authorList>
    </citation>
    <scope>NUCLEOTIDE SEQUENCE [LARGE SCALE GENOMIC DNA]</scope>
</reference>
<feature type="domain" description="Potassium channel" evidence="12">
    <location>
        <begin position="144"/>
        <end position="217"/>
    </location>
</feature>
<keyword evidence="3 8" id="KW-0812">Transmembrane</keyword>
<evidence type="ECO:0000256" key="7">
    <source>
        <dbReference type="ARBA" id="ARBA00023303"/>
    </source>
</evidence>